<dbReference type="PROSITE" id="PS50943">
    <property type="entry name" value="HTH_CROC1"/>
    <property type="match status" value="1"/>
</dbReference>
<dbReference type="EMBL" id="CP034670">
    <property type="protein sequence ID" value="AZR59994.1"/>
    <property type="molecule type" value="Genomic_DNA"/>
</dbReference>
<evidence type="ECO:0000256" key="1">
    <source>
        <dbReference type="ARBA" id="ARBA00023125"/>
    </source>
</evidence>
<dbReference type="CDD" id="cd00093">
    <property type="entry name" value="HTH_XRE"/>
    <property type="match status" value="1"/>
</dbReference>
<dbReference type="Pfam" id="PF01381">
    <property type="entry name" value="HTH_3"/>
    <property type="match status" value="1"/>
</dbReference>
<dbReference type="SUPFAM" id="SSF47413">
    <property type="entry name" value="lambda repressor-like DNA-binding domains"/>
    <property type="match status" value="1"/>
</dbReference>
<accession>A0A3S9SKN6</accession>
<protein>
    <submittedName>
        <fullName evidence="3">XRE family transcriptional regulator</fullName>
    </submittedName>
</protein>
<evidence type="ECO:0000259" key="2">
    <source>
        <dbReference type="PROSITE" id="PS50943"/>
    </source>
</evidence>
<dbReference type="Gene3D" id="1.10.260.40">
    <property type="entry name" value="lambda repressor-like DNA-binding domains"/>
    <property type="match status" value="1"/>
</dbReference>
<dbReference type="Proteomes" id="UP000282435">
    <property type="component" value="Chromosome"/>
</dbReference>
<evidence type="ECO:0000313" key="3">
    <source>
        <dbReference type="EMBL" id="AZR59994.1"/>
    </source>
</evidence>
<sequence>MDIGPAIRLLRKQKGYTQEQLADFAHTTKSTISNLEGGHQGYSTALLQHLAQALGCPISKIFLTAETLSASGGQSVGKLPIELLFGELSAASQQVVLQLVRHMVAEQRNKE</sequence>
<evidence type="ECO:0000313" key="4">
    <source>
        <dbReference type="Proteomes" id="UP000282435"/>
    </source>
</evidence>
<dbReference type="GO" id="GO:0003677">
    <property type="term" value="F:DNA binding"/>
    <property type="evidence" value="ECO:0007669"/>
    <property type="project" value="UniProtKB-KW"/>
</dbReference>
<organism evidence="3 4">
    <name type="scientific">Eikenella corrodens</name>
    <dbReference type="NCBI Taxonomy" id="539"/>
    <lineage>
        <taxon>Bacteria</taxon>
        <taxon>Pseudomonadati</taxon>
        <taxon>Pseudomonadota</taxon>
        <taxon>Betaproteobacteria</taxon>
        <taxon>Neisseriales</taxon>
        <taxon>Neisseriaceae</taxon>
        <taxon>Eikenella</taxon>
    </lineage>
</organism>
<reference evidence="3 4" key="1">
    <citation type="submission" date="2018-12" db="EMBL/GenBank/DDBJ databases">
        <title>Genome sequencing of Eikenella corrodens KCOM 3110 (= JS217).</title>
        <authorList>
            <person name="Koo J.-K."/>
            <person name="Park S.-N."/>
            <person name="Lim Y.K."/>
        </authorList>
    </citation>
    <scope>NUCLEOTIDE SEQUENCE [LARGE SCALE GENOMIC DNA]</scope>
    <source>
        <strain evidence="3 4">KCOM 3110</strain>
    </source>
</reference>
<name>A0A3S9SKN6_EIKCO</name>
<keyword evidence="1" id="KW-0238">DNA-binding</keyword>
<dbReference type="PANTHER" id="PTHR46558:SF11">
    <property type="entry name" value="HTH-TYPE TRANSCRIPTIONAL REGULATOR XRE"/>
    <property type="match status" value="1"/>
</dbReference>
<dbReference type="RefSeq" id="WP_126983496.1">
    <property type="nucleotide sequence ID" value="NZ_CP034670.1"/>
</dbReference>
<proteinExistence type="predicted"/>
<feature type="domain" description="HTH cro/C1-type" evidence="2">
    <location>
        <begin position="7"/>
        <end position="61"/>
    </location>
</feature>
<dbReference type="AlphaFoldDB" id="A0A3S9SKN6"/>
<dbReference type="InterPro" id="IPR010982">
    <property type="entry name" value="Lambda_DNA-bd_dom_sf"/>
</dbReference>
<gene>
    <name evidence="3" type="ORF">ELB75_08130</name>
</gene>
<dbReference type="OrthoDB" id="1097442at2"/>
<dbReference type="InterPro" id="IPR001387">
    <property type="entry name" value="Cro/C1-type_HTH"/>
</dbReference>
<dbReference type="PANTHER" id="PTHR46558">
    <property type="entry name" value="TRACRIPTIONAL REGULATORY PROTEIN-RELATED-RELATED"/>
    <property type="match status" value="1"/>
</dbReference>
<dbReference type="SMART" id="SM00530">
    <property type="entry name" value="HTH_XRE"/>
    <property type="match status" value="1"/>
</dbReference>